<dbReference type="SUPFAM" id="SSF69572">
    <property type="entry name" value="Activating enzymes of the ubiquitin-like proteins"/>
    <property type="match status" value="1"/>
</dbReference>
<proteinExistence type="predicted"/>
<dbReference type="CDD" id="cd01483">
    <property type="entry name" value="E1_enzyme_family"/>
    <property type="match status" value="1"/>
</dbReference>
<dbReference type="Gene3D" id="3.40.50.720">
    <property type="entry name" value="NAD(P)-binding Rossmann-like Domain"/>
    <property type="match status" value="1"/>
</dbReference>
<dbReference type="NCBIfam" id="TIGR03736">
    <property type="entry name" value="PRTRC_ThiF"/>
    <property type="match status" value="1"/>
</dbReference>
<dbReference type="AlphaFoldDB" id="A0A7Y8KYC4"/>
<evidence type="ECO:0000313" key="3">
    <source>
        <dbReference type="Proteomes" id="UP000545507"/>
    </source>
</evidence>
<dbReference type="PANTHER" id="PTHR10953:SF247">
    <property type="entry name" value="SLL6053 PROTEIN"/>
    <property type="match status" value="1"/>
</dbReference>
<dbReference type="InterPro" id="IPR045886">
    <property type="entry name" value="ThiF/MoeB/HesA"/>
</dbReference>
<feature type="domain" description="THIF-type NAD/FAD binding fold" evidence="1">
    <location>
        <begin position="12"/>
        <end position="245"/>
    </location>
</feature>
<evidence type="ECO:0000313" key="2">
    <source>
        <dbReference type="EMBL" id="NWF46156.1"/>
    </source>
</evidence>
<accession>A0A7Y8KYC4</accession>
<dbReference type="GO" id="GO:0004792">
    <property type="term" value="F:thiosulfate-cyanide sulfurtransferase activity"/>
    <property type="evidence" value="ECO:0007669"/>
    <property type="project" value="TreeGrafter"/>
</dbReference>
<dbReference type="Proteomes" id="UP000545507">
    <property type="component" value="Unassembled WGS sequence"/>
</dbReference>
<dbReference type="InterPro" id="IPR000594">
    <property type="entry name" value="ThiF_NAD_FAD-bd"/>
</dbReference>
<keyword evidence="3" id="KW-1185">Reference proteome</keyword>
<protein>
    <submittedName>
        <fullName evidence="2">PRTRC system ThiF family protein</fullName>
    </submittedName>
</protein>
<dbReference type="GO" id="GO:0016779">
    <property type="term" value="F:nucleotidyltransferase activity"/>
    <property type="evidence" value="ECO:0007669"/>
    <property type="project" value="TreeGrafter"/>
</dbReference>
<dbReference type="Pfam" id="PF00899">
    <property type="entry name" value="ThiF"/>
    <property type="match status" value="1"/>
</dbReference>
<name>A0A7Y8KYC4_9BURK</name>
<comment type="caution">
    <text evidence="2">The sequence shown here is derived from an EMBL/GenBank/DDBJ whole genome shotgun (WGS) entry which is preliminary data.</text>
</comment>
<evidence type="ECO:0000259" key="1">
    <source>
        <dbReference type="Pfam" id="PF00899"/>
    </source>
</evidence>
<gene>
    <name evidence="2" type="ORF">F3K02_12965</name>
</gene>
<reference evidence="2 3" key="1">
    <citation type="submission" date="2019-09" db="EMBL/GenBank/DDBJ databases">
        <title>Hydrogenophaga aromatica sp. nov., isolated from a para-xylene-degrading enrichment culture.</title>
        <authorList>
            <person name="Tancsics A."/>
            <person name="Banerjee S."/>
        </authorList>
    </citation>
    <scope>NUCLEOTIDE SEQUENCE [LARGE SCALE GENOMIC DNA]</scope>
    <source>
        <strain evidence="2 3">D2P1</strain>
    </source>
</reference>
<organism evidence="2 3">
    <name type="scientific">Hydrogenophaga aromaticivorans</name>
    <dbReference type="NCBI Taxonomy" id="2610898"/>
    <lineage>
        <taxon>Bacteria</taxon>
        <taxon>Pseudomonadati</taxon>
        <taxon>Pseudomonadota</taxon>
        <taxon>Betaproteobacteria</taxon>
        <taxon>Burkholderiales</taxon>
        <taxon>Comamonadaceae</taxon>
        <taxon>Hydrogenophaga</taxon>
    </lineage>
</organism>
<sequence>MKHYLHSELVGRKIKVLLVGAGGTGSRMLESLMNLHRAMLALGHPEGLHVTLLDDDRVSAANVGRQAFYACDVGSYKSITLVNRANMAMEFSTPWSAAVGRLNTSSQGLGNYDLVIGAVDNRAARLAILRCLERTVWGKRYWLDLGNRSADGQVVLGEVTPSKAKKDDQWRLPHVGELFPELIDAARDSLEDDTPSCSLAQALEKQSLFINPAVSLCASNLLWQLFTKGEIEHHGAFVNLDQMTMMPMAIDHEVWARFGVKRDGKRAKVRQPSRKVKEQA</sequence>
<dbReference type="EMBL" id="VYGV01000011">
    <property type="protein sequence ID" value="NWF46156.1"/>
    <property type="molecule type" value="Genomic_DNA"/>
</dbReference>
<dbReference type="GO" id="GO:0008641">
    <property type="term" value="F:ubiquitin-like modifier activating enzyme activity"/>
    <property type="evidence" value="ECO:0007669"/>
    <property type="project" value="InterPro"/>
</dbReference>
<dbReference type="GO" id="GO:0005737">
    <property type="term" value="C:cytoplasm"/>
    <property type="evidence" value="ECO:0007669"/>
    <property type="project" value="TreeGrafter"/>
</dbReference>
<dbReference type="InterPro" id="IPR022500">
    <property type="entry name" value="PRTRC_ThiF"/>
</dbReference>
<dbReference type="RefSeq" id="WP_177136061.1">
    <property type="nucleotide sequence ID" value="NZ_VYGV01000011.1"/>
</dbReference>
<dbReference type="InterPro" id="IPR035985">
    <property type="entry name" value="Ubiquitin-activating_enz"/>
</dbReference>
<dbReference type="PANTHER" id="PTHR10953">
    <property type="entry name" value="UBIQUITIN-ACTIVATING ENZYME E1"/>
    <property type="match status" value="1"/>
</dbReference>